<accession>A0A2V3V6Z8</accession>
<gene>
    <name evidence="1" type="ORF">C7451_10699</name>
</gene>
<organism evidence="1 2">
    <name type="scientific">Blastomonas natatoria</name>
    <dbReference type="NCBI Taxonomy" id="34015"/>
    <lineage>
        <taxon>Bacteria</taxon>
        <taxon>Pseudomonadati</taxon>
        <taxon>Pseudomonadota</taxon>
        <taxon>Alphaproteobacteria</taxon>
        <taxon>Sphingomonadales</taxon>
        <taxon>Sphingomonadaceae</taxon>
        <taxon>Blastomonas</taxon>
    </lineage>
</organism>
<dbReference type="EMBL" id="QJJM01000006">
    <property type="protein sequence ID" value="PXW75935.1"/>
    <property type="molecule type" value="Genomic_DNA"/>
</dbReference>
<evidence type="ECO:0000313" key="1">
    <source>
        <dbReference type="EMBL" id="PXW75935.1"/>
    </source>
</evidence>
<sequence length="96" mass="10472">MPDTPEIECPACNGCGEVQTTIPSASRARMVGHDDLDPSDFTAPCGECEGAGWRPMTDEERDNAAADAFSDICEGEPLITMDERHAMAWREKQGLR</sequence>
<keyword evidence="2" id="KW-1185">Reference proteome</keyword>
<dbReference type="AlphaFoldDB" id="A0A2V3V6Z8"/>
<dbReference type="Proteomes" id="UP000248014">
    <property type="component" value="Unassembled WGS sequence"/>
</dbReference>
<proteinExistence type="predicted"/>
<comment type="caution">
    <text evidence="1">The sequence shown here is derived from an EMBL/GenBank/DDBJ whole genome shotgun (WGS) entry which is preliminary data.</text>
</comment>
<dbReference type="OrthoDB" id="7478669at2"/>
<name>A0A2V3V6Z8_9SPHN</name>
<evidence type="ECO:0000313" key="2">
    <source>
        <dbReference type="Proteomes" id="UP000248014"/>
    </source>
</evidence>
<protein>
    <submittedName>
        <fullName evidence="1">Uncharacterized protein</fullName>
    </submittedName>
</protein>
<reference evidence="1 2" key="1">
    <citation type="submission" date="2018-05" db="EMBL/GenBank/DDBJ databases">
        <title>Genomic Encyclopedia of Type Strains, Phase IV (KMG-IV): sequencing the most valuable type-strain genomes for metagenomic binning, comparative biology and taxonomic classification.</title>
        <authorList>
            <person name="Goeker M."/>
        </authorList>
    </citation>
    <scope>NUCLEOTIDE SEQUENCE [LARGE SCALE GENOMIC DNA]</scope>
    <source>
        <strain evidence="1 2">DSM 3183</strain>
    </source>
</reference>
<dbReference type="RefSeq" id="WP_110298617.1">
    <property type="nucleotide sequence ID" value="NZ_QJJM01000006.1"/>
</dbReference>